<keyword evidence="5 6" id="KW-0472">Membrane</keyword>
<dbReference type="AlphaFoldDB" id="A0A3N4PI13"/>
<comment type="caution">
    <text evidence="8">The sequence shown here is derived from an EMBL/GenBank/DDBJ whole genome shotgun (WGS) entry which is preliminary data.</text>
</comment>
<evidence type="ECO:0000256" key="1">
    <source>
        <dbReference type="ARBA" id="ARBA00004651"/>
    </source>
</evidence>
<keyword evidence="4 6" id="KW-1133">Transmembrane helix</keyword>
<evidence type="ECO:0000313" key="8">
    <source>
        <dbReference type="EMBL" id="RPE08323.1"/>
    </source>
</evidence>
<accession>A0A3N4PI13</accession>
<feature type="transmembrane region" description="Helical" evidence="6">
    <location>
        <begin position="9"/>
        <end position="29"/>
    </location>
</feature>
<feature type="transmembrane region" description="Helical" evidence="6">
    <location>
        <begin position="73"/>
        <end position="91"/>
    </location>
</feature>
<evidence type="ECO:0000256" key="6">
    <source>
        <dbReference type="SAM" id="Phobius"/>
    </source>
</evidence>
<keyword evidence="9" id="KW-1185">Reference proteome</keyword>
<evidence type="ECO:0000256" key="2">
    <source>
        <dbReference type="ARBA" id="ARBA00022475"/>
    </source>
</evidence>
<keyword evidence="3 6" id="KW-0812">Transmembrane</keyword>
<name>A0A3N4PI13_9BACT</name>
<dbReference type="Proteomes" id="UP000278351">
    <property type="component" value="Unassembled WGS sequence"/>
</dbReference>
<dbReference type="EMBL" id="RPDH01000002">
    <property type="protein sequence ID" value="RPE08323.1"/>
    <property type="molecule type" value="Genomic_DNA"/>
</dbReference>
<feature type="transmembrane region" description="Helical" evidence="6">
    <location>
        <begin position="130"/>
        <end position="149"/>
    </location>
</feature>
<feature type="transmembrane region" description="Helical" evidence="6">
    <location>
        <begin position="97"/>
        <end position="118"/>
    </location>
</feature>
<feature type="transmembrane region" description="Helical" evidence="6">
    <location>
        <begin position="188"/>
        <end position="207"/>
    </location>
</feature>
<dbReference type="PANTHER" id="PTHR42920:SF5">
    <property type="entry name" value="EAMA DOMAIN-CONTAINING PROTEIN"/>
    <property type="match status" value="1"/>
</dbReference>
<keyword evidence="2" id="KW-1003">Cell membrane</keyword>
<feature type="domain" description="EamA" evidence="7">
    <location>
        <begin position="7"/>
        <end position="143"/>
    </location>
</feature>
<sequence length="302" mass="32690">MDRNLLKGILFVGIGAASYGVLATLVRLAYNQGYSVTEVTYAQYLVGLVVMGCLWLFRKPSPAPQPARERNDVLKLIAGGTSYGLTGVFYYLSVQYIPVSICVILLMQTIWMGVVLESLLAARWPGLNKIIAVIVVLLGTVLATNVLSAHGSPSAIGVLWGLAAAVMYTISLYVSNSVATGMPSEKKGFFILLGGTVMVVAVGLFNMPPQFQLSIFWTWGLLLALFGTILPPLLFNVGFPKTGIGLGAIIIAIEIPVSVSMAWLLLHERVNGWQWFGIVLIIVSIILMNIHLLRKELARAKA</sequence>
<feature type="transmembrane region" description="Helical" evidence="6">
    <location>
        <begin position="41"/>
        <end position="57"/>
    </location>
</feature>
<feature type="domain" description="EamA" evidence="7">
    <location>
        <begin position="156"/>
        <end position="289"/>
    </location>
</feature>
<gene>
    <name evidence="8" type="ORF">EGT74_14810</name>
</gene>
<protein>
    <submittedName>
        <fullName evidence="8">DMT family transporter</fullName>
    </submittedName>
</protein>
<dbReference type="RefSeq" id="WP_123847325.1">
    <property type="nucleotide sequence ID" value="NZ_RPDH01000002.1"/>
</dbReference>
<evidence type="ECO:0000313" key="9">
    <source>
        <dbReference type="Proteomes" id="UP000278351"/>
    </source>
</evidence>
<feature type="transmembrane region" description="Helical" evidence="6">
    <location>
        <begin position="155"/>
        <end position="176"/>
    </location>
</feature>
<comment type="subcellular location">
    <subcellularLocation>
        <location evidence="1">Cell membrane</location>
        <topology evidence="1">Multi-pass membrane protein</topology>
    </subcellularLocation>
</comment>
<feature type="transmembrane region" description="Helical" evidence="6">
    <location>
        <begin position="272"/>
        <end position="293"/>
    </location>
</feature>
<dbReference type="InterPro" id="IPR051258">
    <property type="entry name" value="Diverse_Substrate_Transporter"/>
</dbReference>
<feature type="transmembrane region" description="Helical" evidence="6">
    <location>
        <begin position="246"/>
        <end position="266"/>
    </location>
</feature>
<proteinExistence type="predicted"/>
<dbReference type="InterPro" id="IPR000620">
    <property type="entry name" value="EamA_dom"/>
</dbReference>
<dbReference type="PANTHER" id="PTHR42920">
    <property type="entry name" value="OS03G0707200 PROTEIN-RELATED"/>
    <property type="match status" value="1"/>
</dbReference>
<organism evidence="8 9">
    <name type="scientific">Chitinophaga lutea</name>
    <dbReference type="NCBI Taxonomy" id="2488634"/>
    <lineage>
        <taxon>Bacteria</taxon>
        <taxon>Pseudomonadati</taxon>
        <taxon>Bacteroidota</taxon>
        <taxon>Chitinophagia</taxon>
        <taxon>Chitinophagales</taxon>
        <taxon>Chitinophagaceae</taxon>
        <taxon>Chitinophaga</taxon>
    </lineage>
</organism>
<dbReference type="Pfam" id="PF00892">
    <property type="entry name" value="EamA"/>
    <property type="match status" value="2"/>
</dbReference>
<dbReference type="GO" id="GO:0005886">
    <property type="term" value="C:plasma membrane"/>
    <property type="evidence" value="ECO:0007669"/>
    <property type="project" value="UniProtKB-SubCell"/>
</dbReference>
<feature type="transmembrane region" description="Helical" evidence="6">
    <location>
        <begin position="213"/>
        <end position="234"/>
    </location>
</feature>
<reference evidence="8 9" key="1">
    <citation type="submission" date="2018-11" db="EMBL/GenBank/DDBJ databases">
        <title>Chitinophaga lutea sp.nov., isolate from arsenic contaminated soil.</title>
        <authorList>
            <person name="Zong Y."/>
        </authorList>
    </citation>
    <scope>NUCLEOTIDE SEQUENCE [LARGE SCALE GENOMIC DNA]</scope>
    <source>
        <strain evidence="8 9">ZY74</strain>
    </source>
</reference>
<dbReference type="SUPFAM" id="SSF103481">
    <property type="entry name" value="Multidrug resistance efflux transporter EmrE"/>
    <property type="match status" value="2"/>
</dbReference>
<evidence type="ECO:0000256" key="3">
    <source>
        <dbReference type="ARBA" id="ARBA00022692"/>
    </source>
</evidence>
<evidence type="ECO:0000259" key="7">
    <source>
        <dbReference type="Pfam" id="PF00892"/>
    </source>
</evidence>
<evidence type="ECO:0000256" key="5">
    <source>
        <dbReference type="ARBA" id="ARBA00023136"/>
    </source>
</evidence>
<dbReference type="OrthoDB" id="3180815at2"/>
<evidence type="ECO:0000256" key="4">
    <source>
        <dbReference type="ARBA" id="ARBA00022989"/>
    </source>
</evidence>
<dbReference type="InterPro" id="IPR037185">
    <property type="entry name" value="EmrE-like"/>
</dbReference>